<evidence type="ECO:0000256" key="1">
    <source>
        <dbReference type="ARBA" id="ARBA00023125"/>
    </source>
</evidence>
<dbReference type="InterPro" id="IPR001867">
    <property type="entry name" value="OmpR/PhoB-type_DNA-bd"/>
</dbReference>
<dbReference type="RefSeq" id="WP_132509029.1">
    <property type="nucleotide sequence ID" value="NZ_SMKP01000036.1"/>
</dbReference>
<dbReference type="PROSITE" id="PS51755">
    <property type="entry name" value="OMPR_PHOB"/>
    <property type="match status" value="1"/>
</dbReference>
<evidence type="ECO:0000313" key="4">
    <source>
        <dbReference type="EMBL" id="TDD21347.1"/>
    </source>
</evidence>
<dbReference type="Gene3D" id="1.10.10.10">
    <property type="entry name" value="Winged helix-like DNA-binding domain superfamily/Winged helix DNA-binding domain"/>
    <property type="match status" value="1"/>
</dbReference>
<dbReference type="Proteomes" id="UP000294543">
    <property type="component" value="Unassembled WGS sequence"/>
</dbReference>
<evidence type="ECO:0000313" key="5">
    <source>
        <dbReference type="Proteomes" id="UP000294543"/>
    </source>
</evidence>
<sequence length="104" mass="11519">MDFRIMGPLEVADGDRDLTPTTPKLRDLLAMFLLNAGHPLTVERLRRLLWPREGGDRSDSLIRGYVGRLRQLLGKDVIGTVSGSYVLAAGDGGLDVDRFRLLVD</sequence>
<organism evidence="4 5">
    <name type="scientific">Nonomuraea diastatica</name>
    <dbReference type="NCBI Taxonomy" id="1848329"/>
    <lineage>
        <taxon>Bacteria</taxon>
        <taxon>Bacillati</taxon>
        <taxon>Actinomycetota</taxon>
        <taxon>Actinomycetes</taxon>
        <taxon>Streptosporangiales</taxon>
        <taxon>Streptosporangiaceae</taxon>
        <taxon>Nonomuraea</taxon>
    </lineage>
</organism>
<dbReference type="InterPro" id="IPR036388">
    <property type="entry name" value="WH-like_DNA-bd_sf"/>
</dbReference>
<dbReference type="SMART" id="SM00862">
    <property type="entry name" value="Trans_reg_C"/>
    <property type="match status" value="1"/>
</dbReference>
<dbReference type="InterPro" id="IPR016032">
    <property type="entry name" value="Sig_transdc_resp-reg_C-effctor"/>
</dbReference>
<keyword evidence="1 2" id="KW-0238">DNA-binding</keyword>
<dbReference type="GO" id="GO:0006355">
    <property type="term" value="P:regulation of DNA-templated transcription"/>
    <property type="evidence" value="ECO:0007669"/>
    <property type="project" value="InterPro"/>
</dbReference>
<dbReference type="InterPro" id="IPR051677">
    <property type="entry name" value="AfsR-DnrI-RedD_regulator"/>
</dbReference>
<keyword evidence="5" id="KW-1185">Reference proteome</keyword>
<dbReference type="GO" id="GO:0000160">
    <property type="term" value="P:phosphorelay signal transduction system"/>
    <property type="evidence" value="ECO:0007669"/>
    <property type="project" value="InterPro"/>
</dbReference>
<dbReference type="SUPFAM" id="SSF46894">
    <property type="entry name" value="C-terminal effector domain of the bipartite response regulators"/>
    <property type="match status" value="1"/>
</dbReference>
<proteinExistence type="predicted"/>
<dbReference type="PANTHER" id="PTHR35807">
    <property type="entry name" value="TRANSCRIPTIONAL REGULATOR REDD-RELATED"/>
    <property type="match status" value="1"/>
</dbReference>
<reference evidence="4 5" key="1">
    <citation type="submission" date="2019-03" db="EMBL/GenBank/DDBJ databases">
        <title>Draft genome sequences of novel Actinobacteria.</title>
        <authorList>
            <person name="Sahin N."/>
            <person name="Ay H."/>
            <person name="Saygin H."/>
        </authorList>
    </citation>
    <scope>NUCLEOTIDE SEQUENCE [LARGE SCALE GENOMIC DNA]</scope>
    <source>
        <strain evidence="4 5">KC712</strain>
    </source>
</reference>
<dbReference type="OrthoDB" id="4054020at2"/>
<accession>A0A4V2YF11</accession>
<comment type="caution">
    <text evidence="4">The sequence shown here is derived from an EMBL/GenBank/DDBJ whole genome shotgun (WGS) entry which is preliminary data.</text>
</comment>
<dbReference type="PANTHER" id="PTHR35807:SF1">
    <property type="entry name" value="TRANSCRIPTIONAL REGULATOR REDD"/>
    <property type="match status" value="1"/>
</dbReference>
<feature type="DNA-binding region" description="OmpR/PhoB-type" evidence="2">
    <location>
        <begin position="1"/>
        <end position="89"/>
    </location>
</feature>
<dbReference type="Pfam" id="PF00486">
    <property type="entry name" value="Trans_reg_C"/>
    <property type="match status" value="1"/>
</dbReference>
<evidence type="ECO:0000259" key="3">
    <source>
        <dbReference type="PROSITE" id="PS51755"/>
    </source>
</evidence>
<name>A0A4V2YF11_9ACTN</name>
<dbReference type="GO" id="GO:0003677">
    <property type="term" value="F:DNA binding"/>
    <property type="evidence" value="ECO:0007669"/>
    <property type="project" value="UniProtKB-UniRule"/>
</dbReference>
<evidence type="ECO:0000256" key="2">
    <source>
        <dbReference type="PROSITE-ProRule" id="PRU01091"/>
    </source>
</evidence>
<protein>
    <recommendedName>
        <fullName evidence="3">OmpR/PhoB-type domain-containing protein</fullName>
    </recommendedName>
</protein>
<dbReference type="AlphaFoldDB" id="A0A4V2YF11"/>
<gene>
    <name evidence="4" type="ORF">E1294_15315</name>
</gene>
<dbReference type="EMBL" id="SMKP01000036">
    <property type="protein sequence ID" value="TDD21347.1"/>
    <property type="molecule type" value="Genomic_DNA"/>
</dbReference>
<feature type="domain" description="OmpR/PhoB-type" evidence="3">
    <location>
        <begin position="1"/>
        <end position="89"/>
    </location>
</feature>